<gene>
    <name evidence="2" type="ORF">RLDS_16895</name>
</gene>
<evidence type="ECO:0000256" key="1">
    <source>
        <dbReference type="SAM" id="MobiDB-lite"/>
    </source>
</evidence>
<accession>T0HAR8</accession>
<protein>
    <submittedName>
        <fullName evidence="2">Uncharacterized protein</fullName>
    </submittedName>
</protein>
<feature type="compositionally biased region" description="Basic and acidic residues" evidence="1">
    <location>
        <begin position="1"/>
        <end position="14"/>
    </location>
</feature>
<comment type="caution">
    <text evidence="2">The sequence shown here is derived from an EMBL/GenBank/DDBJ whole genome shotgun (WGS) entry which is preliminary data.</text>
</comment>
<sequence length="62" mass="6855">MMTERKVTDGDMTKTPEGPLNDSLPGREKADPRTSGSQPPEKVENRPMVSKVKPKDYPDRGA</sequence>
<keyword evidence="3" id="KW-1185">Reference proteome</keyword>
<proteinExistence type="predicted"/>
<feature type="compositionally biased region" description="Basic and acidic residues" evidence="1">
    <location>
        <begin position="53"/>
        <end position="62"/>
    </location>
</feature>
<reference evidence="2 3" key="1">
    <citation type="journal article" date="2013" name="Genome Announc.">
        <title>Draft Genome Sequence of Sphingobium lactosutens Strain DS20T, Isolated from a Hexachlorocyclohexane Dumpsite.</title>
        <authorList>
            <person name="Kumar R."/>
            <person name="Dwivedi V."/>
            <person name="Negi V."/>
            <person name="Khurana J.P."/>
            <person name="Lal R."/>
        </authorList>
    </citation>
    <scope>NUCLEOTIDE SEQUENCE [LARGE SCALE GENOMIC DNA]</scope>
    <source>
        <strain evidence="2 3">DS20</strain>
    </source>
</reference>
<dbReference type="RefSeq" id="WP_021226986.1">
    <property type="nucleotide sequence ID" value="NZ_ATDP01000097.1"/>
</dbReference>
<dbReference type="EMBL" id="ATDP01000097">
    <property type="protein sequence ID" value="EQB13411.1"/>
    <property type="molecule type" value="Genomic_DNA"/>
</dbReference>
<dbReference type="AlphaFoldDB" id="T0HAR8"/>
<organism evidence="2 3">
    <name type="scientific">Sphingobium lactosutens DS20</name>
    <dbReference type="NCBI Taxonomy" id="1331060"/>
    <lineage>
        <taxon>Bacteria</taxon>
        <taxon>Pseudomonadati</taxon>
        <taxon>Pseudomonadota</taxon>
        <taxon>Alphaproteobacteria</taxon>
        <taxon>Sphingomonadales</taxon>
        <taxon>Sphingomonadaceae</taxon>
        <taxon>Sphingobium</taxon>
    </lineage>
</organism>
<evidence type="ECO:0000313" key="3">
    <source>
        <dbReference type="Proteomes" id="UP000015531"/>
    </source>
</evidence>
<name>T0HAR8_9SPHN</name>
<feature type="region of interest" description="Disordered" evidence="1">
    <location>
        <begin position="1"/>
        <end position="62"/>
    </location>
</feature>
<evidence type="ECO:0000313" key="2">
    <source>
        <dbReference type="EMBL" id="EQB13411.1"/>
    </source>
</evidence>
<dbReference type="Proteomes" id="UP000015531">
    <property type="component" value="Unassembled WGS sequence"/>
</dbReference>
<dbReference type="PATRIC" id="fig|1331060.3.peg.3251"/>